<dbReference type="EMBL" id="QJSQ01000011">
    <property type="protein sequence ID" value="PYE22144.1"/>
    <property type="molecule type" value="Genomic_DNA"/>
</dbReference>
<organism evidence="2 3">
    <name type="scientific">Paraburkholderia silvatlantica</name>
    <dbReference type="NCBI Taxonomy" id="321895"/>
    <lineage>
        <taxon>Bacteria</taxon>
        <taxon>Pseudomonadati</taxon>
        <taxon>Pseudomonadota</taxon>
        <taxon>Betaproteobacteria</taxon>
        <taxon>Burkholderiales</taxon>
        <taxon>Burkholderiaceae</taxon>
        <taxon>Paraburkholderia</taxon>
    </lineage>
</organism>
<proteinExistence type="predicted"/>
<protein>
    <submittedName>
        <fullName evidence="2">L-rhamnose mutarotase</fullName>
        <ecNumber evidence="1">5.1.3.32</ecNumber>
    </submittedName>
</protein>
<dbReference type="InterPro" id="IPR011008">
    <property type="entry name" value="Dimeric_a/b-barrel"/>
</dbReference>
<dbReference type="OrthoDB" id="9799608at2"/>
<comment type="caution">
    <text evidence="2">The sequence shown here is derived from an EMBL/GenBank/DDBJ whole genome shotgun (WGS) entry which is preliminary data.</text>
</comment>
<keyword evidence="1" id="KW-0413">Isomerase</keyword>
<dbReference type="GO" id="GO:0062192">
    <property type="term" value="F:L-rhamnose mutarotase activity"/>
    <property type="evidence" value="ECO:0007669"/>
    <property type="project" value="UniProtKB-EC"/>
</dbReference>
<sequence length="63" mass="7597">METIAFRTQIDPGKRAEYERHHREIWPGLPVMRKWWDDMADIMQTDARNVPLQQPLVQVFHLP</sequence>
<dbReference type="AlphaFoldDB" id="A0A2U1A8I8"/>
<accession>A0A2U1A8I8</accession>
<dbReference type="EC" id="5.1.3.32" evidence="1"/>
<evidence type="ECO:0000313" key="3">
    <source>
        <dbReference type="Proteomes" id="UP000247772"/>
    </source>
</evidence>
<evidence type="ECO:0000313" key="2">
    <source>
        <dbReference type="EMBL" id="PYE22144.1"/>
    </source>
</evidence>
<dbReference type="Proteomes" id="UP000533533">
    <property type="component" value="Unassembled WGS sequence"/>
</dbReference>
<dbReference type="RefSeq" id="WP_110385892.1">
    <property type="nucleotide sequence ID" value="NZ_JACHVZ010000009.1"/>
</dbReference>
<keyword evidence="4" id="KW-1185">Reference proteome</keyword>
<evidence type="ECO:0000313" key="1">
    <source>
        <dbReference type="EMBL" id="MBB2929090.1"/>
    </source>
</evidence>
<evidence type="ECO:0000313" key="4">
    <source>
        <dbReference type="Proteomes" id="UP000533533"/>
    </source>
</evidence>
<reference evidence="2 3" key="1">
    <citation type="submission" date="2018-06" db="EMBL/GenBank/DDBJ databases">
        <title>Genomic Encyclopedia of Type Strains, Phase IV (KMG-V): Genome sequencing to study the core and pangenomes of soil and plant-associated prokaryotes.</title>
        <authorList>
            <person name="Whitman W."/>
        </authorList>
    </citation>
    <scope>NUCLEOTIDE SEQUENCE [LARGE SCALE GENOMIC DNA]</scope>
    <source>
        <strain evidence="2 3">SRCL-318</strain>
        <strain evidence="1 4">SRMrh-85</strain>
    </source>
</reference>
<dbReference type="Gene3D" id="3.30.70.100">
    <property type="match status" value="1"/>
</dbReference>
<name>A0A2U1A8I8_9BURK</name>
<gene>
    <name evidence="2" type="ORF">C7410_11177</name>
    <name evidence="1" type="ORF">FHX59_003521</name>
</gene>
<dbReference type="Proteomes" id="UP000247772">
    <property type="component" value="Unassembled WGS sequence"/>
</dbReference>
<dbReference type="EMBL" id="JACHVZ010000009">
    <property type="protein sequence ID" value="MBB2929090.1"/>
    <property type="molecule type" value="Genomic_DNA"/>
</dbReference>
<dbReference type="SUPFAM" id="SSF54909">
    <property type="entry name" value="Dimeric alpha+beta barrel"/>
    <property type="match status" value="1"/>
</dbReference>